<dbReference type="Proteomes" id="UP000033684">
    <property type="component" value="Unassembled WGS sequence"/>
</dbReference>
<reference evidence="2" key="1">
    <citation type="submission" date="2015-03" db="EMBL/GenBank/DDBJ databases">
        <title>Draft genome sequence of a novel methanotroph (Sn10-6) isolated from flooded ricefield rhizosphere in India.</title>
        <authorList>
            <person name="Pandit P.S."/>
            <person name="Pore S.D."/>
            <person name="Arora P."/>
            <person name="Kapse N.G."/>
            <person name="Dhakephalkar P.K."/>
            <person name="Rahalkar M.C."/>
        </authorList>
    </citation>
    <scope>NUCLEOTIDE SEQUENCE [LARGE SCALE GENOMIC DNA]</scope>
    <source>
        <strain evidence="2">Sn10-6</strain>
    </source>
</reference>
<proteinExistence type="predicted"/>
<reference evidence="1 2" key="2">
    <citation type="journal article" date="2016" name="Microb. Ecol.">
        <title>Genome Characteristics of a Novel Type I Methanotroph (Sn10-6) Isolated from a Flooded Indian Rice Field.</title>
        <authorList>
            <person name="Rahalkar M.C."/>
            <person name="Pandit P.S."/>
            <person name="Dhakephalkar P.K."/>
            <person name="Pore S."/>
            <person name="Arora P."/>
            <person name="Kapse N."/>
        </authorList>
    </citation>
    <scope>NUCLEOTIDE SEQUENCE [LARGE SCALE GENOMIC DNA]</scope>
    <source>
        <strain evidence="1 2">Sn10-6</strain>
    </source>
</reference>
<evidence type="ECO:0000313" key="2">
    <source>
        <dbReference type="Proteomes" id="UP000033684"/>
    </source>
</evidence>
<accession>A0A0F3IIR5</accession>
<gene>
    <name evidence="1" type="ORF">VZ94_18485</name>
</gene>
<evidence type="ECO:0000313" key="1">
    <source>
        <dbReference type="EMBL" id="KJV05399.1"/>
    </source>
</evidence>
<dbReference type="OrthoDB" id="5573057at2"/>
<keyword evidence="2" id="KW-1185">Reference proteome</keyword>
<organism evidence="1 2">
    <name type="scientific">Methylocucumis oryzae</name>
    <dbReference type="NCBI Taxonomy" id="1632867"/>
    <lineage>
        <taxon>Bacteria</taxon>
        <taxon>Pseudomonadati</taxon>
        <taxon>Pseudomonadota</taxon>
        <taxon>Gammaproteobacteria</taxon>
        <taxon>Methylococcales</taxon>
        <taxon>Methylococcaceae</taxon>
        <taxon>Methylocucumis</taxon>
    </lineage>
</organism>
<comment type="caution">
    <text evidence="1">The sequence shown here is derived from an EMBL/GenBank/DDBJ whole genome shotgun (WGS) entry which is preliminary data.</text>
</comment>
<name>A0A0F3IIR5_9GAMM</name>
<dbReference type="AlphaFoldDB" id="A0A0F3IIR5"/>
<sequence length="182" mass="20539">MPGGYCALWFFFSIAFFQCQNSLADTNLAPVFELRHTLGGGSVLTSIIKIYPDGKIHFHRNAVELSRRHPAANAVDSYAQLTPEQLNELVNVFLSLPFELSKKLEQVKEGVNIPGHSFIAYKDKYINITIEDSIFSAFLENRMGKYINLKQLLCAEVANDNCGTNVFKIPEDLQGLKNYMEQ</sequence>
<dbReference type="EMBL" id="LAJX01000234">
    <property type="protein sequence ID" value="KJV05399.1"/>
    <property type="molecule type" value="Genomic_DNA"/>
</dbReference>
<dbReference type="RefSeq" id="WP_045780352.1">
    <property type="nucleotide sequence ID" value="NZ_LAJX01000234.1"/>
</dbReference>
<protein>
    <submittedName>
        <fullName evidence="1">Uncharacterized protein</fullName>
    </submittedName>
</protein>